<sequence length="183" mass="20154">MVSLEAMLWGNLCVVLQVTHQEDDGEERVSGLDQEFLCVPGLDPEASTADCVFMQCECLGERFSGGLLSSEDQRSVGRRPTGTTQSVRHRHTGTEFWAGPLSRLPCWIPSGFHTQSLRGPALQRSGADEILRGSTSTVSSSSGGWLHLYPHPVIRVSDAVPKIQLVPPDGTCHLQERERRLFQ</sequence>
<feature type="chain" id="PRO_5029732707" evidence="1">
    <location>
        <begin position="22"/>
        <end position="183"/>
    </location>
</feature>
<accession>A0A7J8G9W6</accession>
<name>A0A7J8G9W6_ROUAE</name>
<evidence type="ECO:0000256" key="1">
    <source>
        <dbReference type="SAM" id="SignalP"/>
    </source>
</evidence>
<dbReference type="EMBL" id="JACASE010000006">
    <property type="protein sequence ID" value="KAF6456914.1"/>
    <property type="molecule type" value="Genomic_DNA"/>
</dbReference>
<dbReference type="AlphaFoldDB" id="A0A7J8G9W6"/>
<feature type="signal peptide" evidence="1">
    <location>
        <begin position="1"/>
        <end position="21"/>
    </location>
</feature>
<keyword evidence="3" id="KW-1185">Reference proteome</keyword>
<reference evidence="2 3" key="1">
    <citation type="journal article" date="2020" name="Nature">
        <title>Six reference-quality genomes reveal evolution of bat adaptations.</title>
        <authorList>
            <person name="Jebb D."/>
            <person name="Huang Z."/>
            <person name="Pippel M."/>
            <person name="Hughes G.M."/>
            <person name="Lavrichenko K."/>
            <person name="Devanna P."/>
            <person name="Winkler S."/>
            <person name="Jermiin L.S."/>
            <person name="Skirmuntt E.C."/>
            <person name="Katzourakis A."/>
            <person name="Burkitt-Gray L."/>
            <person name="Ray D.A."/>
            <person name="Sullivan K.A.M."/>
            <person name="Roscito J.G."/>
            <person name="Kirilenko B.M."/>
            <person name="Davalos L.M."/>
            <person name="Corthals A.P."/>
            <person name="Power M.L."/>
            <person name="Jones G."/>
            <person name="Ransome R.D."/>
            <person name="Dechmann D.K.N."/>
            <person name="Locatelli A.G."/>
            <person name="Puechmaille S.J."/>
            <person name="Fedrigo O."/>
            <person name="Jarvis E.D."/>
            <person name="Hiller M."/>
            <person name="Vernes S.C."/>
            <person name="Myers E.W."/>
            <person name="Teeling E.C."/>
        </authorList>
    </citation>
    <scope>NUCLEOTIDE SEQUENCE [LARGE SCALE GENOMIC DNA]</scope>
    <source>
        <strain evidence="2">MRouAeg1</strain>
        <tissue evidence="2">Muscle</tissue>
    </source>
</reference>
<comment type="caution">
    <text evidence="2">The sequence shown here is derived from an EMBL/GenBank/DDBJ whole genome shotgun (WGS) entry which is preliminary data.</text>
</comment>
<evidence type="ECO:0000313" key="2">
    <source>
        <dbReference type="EMBL" id="KAF6456914.1"/>
    </source>
</evidence>
<proteinExistence type="predicted"/>
<protein>
    <submittedName>
        <fullName evidence="2">Uncharacterized protein</fullName>
    </submittedName>
</protein>
<keyword evidence="1" id="KW-0732">Signal</keyword>
<evidence type="ECO:0000313" key="3">
    <source>
        <dbReference type="Proteomes" id="UP000593571"/>
    </source>
</evidence>
<gene>
    <name evidence="2" type="ORF">HJG63_011547</name>
</gene>
<organism evidence="2 3">
    <name type="scientific">Rousettus aegyptiacus</name>
    <name type="common">Egyptian fruit bat</name>
    <name type="synonym">Pteropus aegyptiacus</name>
    <dbReference type="NCBI Taxonomy" id="9407"/>
    <lineage>
        <taxon>Eukaryota</taxon>
        <taxon>Metazoa</taxon>
        <taxon>Chordata</taxon>
        <taxon>Craniata</taxon>
        <taxon>Vertebrata</taxon>
        <taxon>Euteleostomi</taxon>
        <taxon>Mammalia</taxon>
        <taxon>Eutheria</taxon>
        <taxon>Laurasiatheria</taxon>
        <taxon>Chiroptera</taxon>
        <taxon>Yinpterochiroptera</taxon>
        <taxon>Pteropodoidea</taxon>
        <taxon>Pteropodidae</taxon>
        <taxon>Rousettinae</taxon>
        <taxon>Rousettus</taxon>
    </lineage>
</organism>
<dbReference type="Proteomes" id="UP000593571">
    <property type="component" value="Unassembled WGS sequence"/>
</dbReference>